<reference evidence="2" key="1">
    <citation type="submission" date="2018-05" db="EMBL/GenBank/DDBJ databases">
        <authorList>
            <person name="Lanie J.A."/>
            <person name="Ng W.-L."/>
            <person name="Kazmierczak K.M."/>
            <person name="Andrzejewski T.M."/>
            <person name="Davidsen T.M."/>
            <person name="Wayne K.J."/>
            <person name="Tettelin H."/>
            <person name="Glass J.I."/>
            <person name="Rusch D."/>
            <person name="Podicherti R."/>
            <person name="Tsui H.-C.T."/>
            <person name="Winkler M.E."/>
        </authorList>
    </citation>
    <scope>NUCLEOTIDE SEQUENCE</scope>
</reference>
<sequence>PRTLQVPPYLTINTPHPQTPKNLRKIPINPLINLLDLIQIERNDSANRNLSSSSSEVDERLFGSGRGVI</sequence>
<dbReference type="AlphaFoldDB" id="A0A382X7I4"/>
<name>A0A382X7I4_9ZZZZ</name>
<feature type="compositionally biased region" description="Polar residues" evidence="1">
    <location>
        <begin position="11"/>
        <end position="21"/>
    </location>
</feature>
<feature type="non-terminal residue" evidence="2">
    <location>
        <position position="1"/>
    </location>
</feature>
<proteinExistence type="predicted"/>
<evidence type="ECO:0000256" key="1">
    <source>
        <dbReference type="SAM" id="MobiDB-lite"/>
    </source>
</evidence>
<dbReference type="EMBL" id="UINC01165498">
    <property type="protein sequence ID" value="SVD66923.1"/>
    <property type="molecule type" value="Genomic_DNA"/>
</dbReference>
<feature type="region of interest" description="Disordered" evidence="1">
    <location>
        <begin position="1"/>
        <end position="24"/>
    </location>
</feature>
<feature type="region of interest" description="Disordered" evidence="1">
    <location>
        <begin position="46"/>
        <end position="69"/>
    </location>
</feature>
<organism evidence="2">
    <name type="scientific">marine metagenome</name>
    <dbReference type="NCBI Taxonomy" id="408172"/>
    <lineage>
        <taxon>unclassified sequences</taxon>
        <taxon>metagenomes</taxon>
        <taxon>ecological metagenomes</taxon>
    </lineage>
</organism>
<gene>
    <name evidence="2" type="ORF">METZ01_LOCUS419777</name>
</gene>
<accession>A0A382X7I4</accession>
<protein>
    <submittedName>
        <fullName evidence="2">Uncharacterized protein</fullName>
    </submittedName>
</protein>
<evidence type="ECO:0000313" key="2">
    <source>
        <dbReference type="EMBL" id="SVD66923.1"/>
    </source>
</evidence>